<dbReference type="InterPro" id="IPR006311">
    <property type="entry name" value="TAT_signal"/>
</dbReference>
<dbReference type="RefSeq" id="WP_097575120.1">
    <property type="nucleotide sequence ID" value="NZ_NWQG01000114.1"/>
</dbReference>
<dbReference type="Gene3D" id="3.40.190.10">
    <property type="entry name" value="Periplasmic binding protein-like II"/>
    <property type="match status" value="1"/>
</dbReference>
<sequence>MISSLERHLLSRRQILQGAAGLSAAAMMGSRAFAAPSTPISFVGWQYQPQIVEENVKSFMKLYDENVNYELVSGDYHPVAETKLTGGQHIDMLYSEENYIARWHAANWIRDIESLPGVADIKAGMFPVSVESLSLPNGGPLCGLPYYAGYNTFLYNEEHLAKAGVQAPETWDAVLEVCRKLKKDGVSEAPFHAMWQQQWPDMSWYMFAAWYSEGAKVFDADGNFVDEPALRKILEINQTFYKEKLVVEDIMTLPGEGVPSYASGRHTFMVVHDYNHKVANDPAVSKIAGKVRNAIMPGATRSTMAWTAAYLMGSQPVDEERVWNLLQFFGGKAKDGQYHVIKRWALEFGLGSGYKEVMQDPEIVASFSKWRDLDISAKQLGMATSRAIGKAIWFPEWDMFMMQQVQEYIRSGSSTDQLVASLAAKASELKAQYQ</sequence>
<gene>
    <name evidence="4" type="ORF">CN311_18135</name>
</gene>
<dbReference type="EMBL" id="NWQG01000114">
    <property type="protein sequence ID" value="PDQ19666.1"/>
    <property type="molecule type" value="Genomic_DNA"/>
</dbReference>
<dbReference type="Pfam" id="PF01547">
    <property type="entry name" value="SBP_bac_1"/>
    <property type="match status" value="1"/>
</dbReference>
<evidence type="ECO:0000256" key="2">
    <source>
        <dbReference type="ARBA" id="ARBA00008520"/>
    </source>
</evidence>
<dbReference type="PANTHER" id="PTHR43649">
    <property type="entry name" value="ARABINOSE-BINDING PROTEIN-RELATED"/>
    <property type="match status" value="1"/>
</dbReference>
<keyword evidence="5" id="KW-1185">Reference proteome</keyword>
<keyword evidence="3" id="KW-0574">Periplasm</keyword>
<dbReference type="SUPFAM" id="SSF53850">
    <property type="entry name" value="Periplasmic binding protein-like II"/>
    <property type="match status" value="1"/>
</dbReference>
<dbReference type="GO" id="GO:0042597">
    <property type="term" value="C:periplasmic space"/>
    <property type="evidence" value="ECO:0007669"/>
    <property type="project" value="UniProtKB-SubCell"/>
</dbReference>
<evidence type="ECO:0000256" key="1">
    <source>
        <dbReference type="ARBA" id="ARBA00004418"/>
    </source>
</evidence>
<accession>A0A2A6FDA7</accession>
<comment type="caution">
    <text evidence="4">The sequence shown here is derived from an EMBL/GenBank/DDBJ whole genome shotgun (WGS) entry which is preliminary data.</text>
</comment>
<organism evidence="4 5">
    <name type="scientific">Mesorhizobium sanjuanii</name>
    <dbReference type="NCBI Taxonomy" id="2037900"/>
    <lineage>
        <taxon>Bacteria</taxon>
        <taxon>Pseudomonadati</taxon>
        <taxon>Pseudomonadota</taxon>
        <taxon>Alphaproteobacteria</taxon>
        <taxon>Hyphomicrobiales</taxon>
        <taxon>Phyllobacteriaceae</taxon>
        <taxon>Mesorhizobium</taxon>
    </lineage>
</organism>
<dbReference type="PROSITE" id="PS51318">
    <property type="entry name" value="TAT"/>
    <property type="match status" value="1"/>
</dbReference>
<evidence type="ECO:0000313" key="4">
    <source>
        <dbReference type="EMBL" id="PDQ19666.1"/>
    </source>
</evidence>
<comment type="subcellular location">
    <subcellularLocation>
        <location evidence="1">Periplasm</location>
    </subcellularLocation>
</comment>
<name>A0A2A6FDA7_9HYPH</name>
<dbReference type="InterPro" id="IPR050490">
    <property type="entry name" value="Bact_solute-bd_prot1"/>
</dbReference>
<evidence type="ECO:0000313" key="5">
    <source>
        <dbReference type="Proteomes" id="UP000219182"/>
    </source>
</evidence>
<proteinExistence type="inferred from homology"/>
<reference evidence="4 5" key="1">
    <citation type="submission" date="2017-09" db="EMBL/GenBank/DDBJ databases">
        <title>Mesorhizobum sanjuanii sp. nov. isolated from nodules of Lotus tenuis in saline-alkaline lowlands of Flooding Pampa.</title>
        <authorList>
            <person name="Sannazzaro A.I."/>
            <person name="Torres Tejerizo G.A."/>
            <person name="Fontana F."/>
            <person name="Cumpa Velazquez L.M."/>
            <person name="Hansen L."/>
            <person name="Pistorio M."/>
            <person name="Estrella M.J."/>
        </authorList>
    </citation>
    <scope>NUCLEOTIDE SEQUENCE [LARGE SCALE GENOMIC DNA]</scope>
    <source>
        <strain evidence="4 5">BSA136</strain>
    </source>
</reference>
<evidence type="ECO:0000256" key="3">
    <source>
        <dbReference type="ARBA" id="ARBA00022764"/>
    </source>
</evidence>
<protein>
    <submittedName>
        <fullName evidence="4">Sugar ABC transporter substrate-binding protein</fullName>
    </submittedName>
</protein>
<dbReference type="AlphaFoldDB" id="A0A2A6FDA7"/>
<comment type="similarity">
    <text evidence="2">Belongs to the bacterial solute-binding protein 1 family.</text>
</comment>
<dbReference type="PANTHER" id="PTHR43649:SF12">
    <property type="entry name" value="DIACETYLCHITOBIOSE BINDING PROTEIN DASA"/>
    <property type="match status" value="1"/>
</dbReference>
<dbReference type="InterPro" id="IPR006059">
    <property type="entry name" value="SBP"/>
</dbReference>
<dbReference type="Proteomes" id="UP000219182">
    <property type="component" value="Unassembled WGS sequence"/>
</dbReference>